<evidence type="ECO:0000313" key="2">
    <source>
        <dbReference type="EMBL" id="CUI01880.1"/>
    </source>
</evidence>
<proteinExistence type="predicted"/>
<evidence type="ECO:0008006" key="4">
    <source>
        <dbReference type="Google" id="ProtNLM"/>
    </source>
</evidence>
<dbReference type="AlphaFoldDB" id="A0A0P1HE00"/>
<name>A0A0P1HE00_9RHOB</name>
<protein>
    <recommendedName>
        <fullName evidence="4">DUF736 domain-containing protein</fullName>
    </recommendedName>
</protein>
<feature type="region of interest" description="Disordered" evidence="1">
    <location>
        <begin position="70"/>
        <end position="90"/>
    </location>
</feature>
<gene>
    <name evidence="2" type="ORF">PHA8399_04029</name>
</gene>
<dbReference type="EMBL" id="CYSR01000037">
    <property type="protein sequence ID" value="CUI01880.1"/>
    <property type="molecule type" value="Genomic_DNA"/>
</dbReference>
<sequence length="90" mass="10032">MNKKQNLKDDYNKAPGLKQPYMLGYAVRNSKDGKSSYWSKIAAAWAHKDGEGFEVQMDALPIDGRLVLRTVSDDRQPDSEHVSQRPGGPA</sequence>
<organism evidence="2 3">
    <name type="scientific">Leisingera aquaemixtae</name>
    <dbReference type="NCBI Taxonomy" id="1396826"/>
    <lineage>
        <taxon>Bacteria</taxon>
        <taxon>Pseudomonadati</taxon>
        <taxon>Pseudomonadota</taxon>
        <taxon>Alphaproteobacteria</taxon>
        <taxon>Rhodobacterales</taxon>
        <taxon>Roseobacteraceae</taxon>
        <taxon>Leisingera</taxon>
    </lineage>
</organism>
<reference evidence="2 3" key="1">
    <citation type="submission" date="2015-09" db="EMBL/GenBank/DDBJ databases">
        <authorList>
            <consortium name="Swine Surveillance"/>
        </authorList>
    </citation>
    <scope>NUCLEOTIDE SEQUENCE [LARGE SCALE GENOMIC DNA]</scope>
    <source>
        <strain evidence="2 3">CECT 8399</strain>
    </source>
</reference>
<evidence type="ECO:0000256" key="1">
    <source>
        <dbReference type="SAM" id="MobiDB-lite"/>
    </source>
</evidence>
<evidence type="ECO:0000313" key="3">
    <source>
        <dbReference type="Proteomes" id="UP000051326"/>
    </source>
</evidence>
<dbReference type="RefSeq" id="WP_058287869.1">
    <property type="nucleotide sequence ID" value="NZ_CYSR01000037.1"/>
</dbReference>
<feature type="compositionally biased region" description="Basic and acidic residues" evidence="1">
    <location>
        <begin position="71"/>
        <end position="83"/>
    </location>
</feature>
<dbReference type="Proteomes" id="UP000051326">
    <property type="component" value="Unassembled WGS sequence"/>
</dbReference>
<accession>A0A0P1HE00</accession>